<evidence type="ECO:0000256" key="1">
    <source>
        <dbReference type="ARBA" id="ARBA00009884"/>
    </source>
</evidence>
<accession>A0A183C813</accession>
<comment type="similarity">
    <text evidence="1">Belongs to the STXBP/unc-18/SEC1 family.</text>
</comment>
<name>A0A183C813_GLOPA</name>
<dbReference type="PANTHER" id="PTHR11679">
    <property type="entry name" value="VESICLE PROTEIN SORTING-ASSOCIATED"/>
    <property type="match status" value="1"/>
</dbReference>
<reference evidence="2" key="1">
    <citation type="submission" date="2014-05" db="EMBL/GenBank/DDBJ databases">
        <title>The genome and life-stage specific transcriptomes of Globodera pallida elucidate key aspects of plant parasitism by a cyst nematode.</title>
        <authorList>
            <person name="Cotton J.A."/>
            <person name="Lilley C.J."/>
            <person name="Jones L.M."/>
            <person name="Kikuchi T."/>
            <person name="Reid A.J."/>
            <person name="Thorpe P."/>
            <person name="Tsai I.J."/>
            <person name="Beasley H."/>
            <person name="Blok V."/>
            <person name="Cock P.J.A."/>
            <person name="Van den Akker S.E."/>
            <person name="Holroyd N."/>
            <person name="Hunt M."/>
            <person name="Mantelin S."/>
            <person name="Naghra H."/>
            <person name="Pain A."/>
            <person name="Palomares-Rius J.E."/>
            <person name="Zarowiecki M."/>
            <person name="Berriman M."/>
            <person name="Jones J.T."/>
            <person name="Urwin P.E."/>
        </authorList>
    </citation>
    <scope>NUCLEOTIDE SEQUENCE [LARGE SCALE GENOMIC DNA]</scope>
    <source>
        <strain evidence="2">Lindley</strain>
    </source>
</reference>
<sequence>MFYFDLDFVNLESDLFSLELPQYAPEMFDRYFLPVAKSLWKLQVLYGQIQTFFGVGMCFGSIEVLLKRFSTELGEAFASADQPISHVFLFDRRCDVPAVLLTGLTYESVLDDVFHYKCGKISFKSALENAGHETDNSKSIKMRI</sequence>
<dbReference type="SUPFAM" id="SSF56815">
    <property type="entry name" value="Sec1/munc18-like (SM) proteins"/>
    <property type="match status" value="1"/>
</dbReference>
<dbReference type="WBParaSite" id="GPLIN_000900900">
    <property type="protein sequence ID" value="GPLIN_000900900"/>
    <property type="gene ID" value="GPLIN_000900900"/>
</dbReference>
<dbReference type="AlphaFoldDB" id="A0A183C813"/>
<dbReference type="Pfam" id="PF00995">
    <property type="entry name" value="Sec1"/>
    <property type="match status" value="1"/>
</dbReference>
<evidence type="ECO:0000313" key="3">
    <source>
        <dbReference type="WBParaSite" id="GPLIN_000900900"/>
    </source>
</evidence>
<dbReference type="InterPro" id="IPR001619">
    <property type="entry name" value="Sec1-like"/>
</dbReference>
<reference evidence="3" key="2">
    <citation type="submission" date="2016-06" db="UniProtKB">
        <authorList>
            <consortium name="WormBaseParasite"/>
        </authorList>
    </citation>
    <scope>IDENTIFICATION</scope>
</reference>
<organism evidence="2 3">
    <name type="scientific">Globodera pallida</name>
    <name type="common">Potato cyst nematode worm</name>
    <name type="synonym">Heterodera pallida</name>
    <dbReference type="NCBI Taxonomy" id="36090"/>
    <lineage>
        <taxon>Eukaryota</taxon>
        <taxon>Metazoa</taxon>
        <taxon>Ecdysozoa</taxon>
        <taxon>Nematoda</taxon>
        <taxon>Chromadorea</taxon>
        <taxon>Rhabditida</taxon>
        <taxon>Tylenchina</taxon>
        <taxon>Tylenchomorpha</taxon>
        <taxon>Tylenchoidea</taxon>
        <taxon>Heteroderidae</taxon>
        <taxon>Heteroderinae</taxon>
        <taxon>Globodera</taxon>
    </lineage>
</organism>
<dbReference type="InterPro" id="IPR027482">
    <property type="entry name" value="Sec1-like_dom2"/>
</dbReference>
<dbReference type="Proteomes" id="UP000050741">
    <property type="component" value="Unassembled WGS sequence"/>
</dbReference>
<dbReference type="Gene3D" id="3.40.50.1910">
    <property type="match status" value="1"/>
</dbReference>
<dbReference type="GO" id="GO:0016192">
    <property type="term" value="P:vesicle-mediated transport"/>
    <property type="evidence" value="ECO:0007669"/>
    <property type="project" value="InterPro"/>
</dbReference>
<keyword evidence="2" id="KW-1185">Reference proteome</keyword>
<dbReference type="InterPro" id="IPR036045">
    <property type="entry name" value="Sec1-like_sf"/>
</dbReference>
<evidence type="ECO:0000313" key="2">
    <source>
        <dbReference type="Proteomes" id="UP000050741"/>
    </source>
</evidence>
<proteinExistence type="inferred from homology"/>
<protein>
    <submittedName>
        <fullName evidence="3">Uncharacterized protein</fullName>
    </submittedName>
</protein>